<accession>A0A6U4JWP5</accession>
<reference evidence="1" key="1">
    <citation type="submission" date="2021-01" db="EMBL/GenBank/DDBJ databases">
        <authorList>
            <person name="Corre E."/>
            <person name="Pelletier E."/>
            <person name="Niang G."/>
            <person name="Scheremetjew M."/>
            <person name="Finn R."/>
            <person name="Kale V."/>
            <person name="Holt S."/>
            <person name="Cochrane G."/>
            <person name="Meng A."/>
            <person name="Brown T."/>
            <person name="Cohen L."/>
        </authorList>
    </citation>
    <scope>NUCLEOTIDE SEQUENCE</scope>
    <source>
        <strain evidence="1">CCMP441</strain>
    </source>
</reference>
<evidence type="ECO:0000313" key="1">
    <source>
        <dbReference type="EMBL" id="CAD8754331.1"/>
    </source>
</evidence>
<dbReference type="EMBL" id="HBFK01034388">
    <property type="protein sequence ID" value="CAD8754331.1"/>
    <property type="molecule type" value="Transcribed_RNA"/>
</dbReference>
<organism evidence="1">
    <name type="scientific">Hemiselmis andersenii</name>
    <name type="common">Cryptophyte alga</name>
    <dbReference type="NCBI Taxonomy" id="464988"/>
    <lineage>
        <taxon>Eukaryota</taxon>
        <taxon>Cryptophyceae</taxon>
        <taxon>Cryptomonadales</taxon>
        <taxon>Hemiselmidaceae</taxon>
        <taxon>Hemiselmis</taxon>
    </lineage>
</organism>
<protein>
    <submittedName>
        <fullName evidence="1">Uncharacterized protein</fullName>
    </submittedName>
</protein>
<sequence>MPKKGGKKKAKEPAFLTSAADTEPFGCNVNDLIVTPMGIQVTVIGVKKSEYDIYNQLDGTLWATFPGGFNSPLRAKSAEEFEVQGYRRAHEGIHILRDKEVFEVKRQELLDAHNPILQEAQKKAKAEKKEAKGAKKKKK</sequence>
<proteinExistence type="predicted"/>
<dbReference type="AlphaFoldDB" id="A0A6U4JWP5"/>
<name>A0A6U4JWP5_HEMAN</name>
<gene>
    <name evidence="1" type="ORF">HAND1043_LOCUS20839</name>
</gene>